<accession>A0A845ATM0</accession>
<sequence length="139" mass="14638">MTPETAVESARDCAAAAGPEGVDIDILVERGWSLTRIEEEGEAVDTPVRVLGKSSRSPLIITSTMVGPAGKGCIIIGGLKKRKSFEELRGAFGKAFTVAGAKNGDGYFRIGSDIAILSQTGSRRKPAFRVAVTELGEKN</sequence>
<proteinExistence type="predicted"/>
<name>A0A845ATM0_9SPHN</name>
<keyword evidence="2" id="KW-1185">Reference proteome</keyword>
<comment type="caution">
    <text evidence="1">The sequence shown here is derived from an EMBL/GenBank/DDBJ whole genome shotgun (WGS) entry which is preliminary data.</text>
</comment>
<protein>
    <submittedName>
        <fullName evidence="1">Uncharacterized protein</fullName>
    </submittedName>
</protein>
<evidence type="ECO:0000313" key="1">
    <source>
        <dbReference type="EMBL" id="MXP32707.1"/>
    </source>
</evidence>
<dbReference type="EMBL" id="WTYE01000001">
    <property type="protein sequence ID" value="MXP32707.1"/>
    <property type="molecule type" value="Genomic_DNA"/>
</dbReference>
<dbReference type="AlphaFoldDB" id="A0A845ATM0"/>
<evidence type="ECO:0000313" key="2">
    <source>
        <dbReference type="Proteomes" id="UP000446786"/>
    </source>
</evidence>
<dbReference type="Proteomes" id="UP000446786">
    <property type="component" value="Unassembled WGS sequence"/>
</dbReference>
<reference evidence="1 2" key="1">
    <citation type="submission" date="2019-12" db="EMBL/GenBank/DDBJ databases">
        <title>Genomic-based taxomic classification of the family Erythrobacteraceae.</title>
        <authorList>
            <person name="Xu L."/>
        </authorList>
    </citation>
    <scope>NUCLEOTIDE SEQUENCE [LARGE SCALE GENOMIC DNA]</scope>
    <source>
        <strain evidence="1 2">JCM 16677</strain>
    </source>
</reference>
<gene>
    <name evidence="1" type="ORF">GRI94_12830</name>
</gene>
<organism evidence="1 2">
    <name type="scientific">Parerythrobacter jejuensis</name>
    <dbReference type="NCBI Taxonomy" id="795812"/>
    <lineage>
        <taxon>Bacteria</taxon>
        <taxon>Pseudomonadati</taxon>
        <taxon>Pseudomonadota</taxon>
        <taxon>Alphaproteobacteria</taxon>
        <taxon>Sphingomonadales</taxon>
        <taxon>Erythrobacteraceae</taxon>
        <taxon>Parerythrobacter</taxon>
    </lineage>
</organism>